<dbReference type="InterPro" id="IPR050763">
    <property type="entry name" value="ABC_transporter_ATP-binding"/>
</dbReference>
<dbReference type="PROSITE" id="PS50893">
    <property type="entry name" value="ABC_TRANSPORTER_2"/>
    <property type="match status" value="1"/>
</dbReference>
<evidence type="ECO:0000256" key="5">
    <source>
        <dbReference type="ARBA" id="ARBA00022840"/>
    </source>
</evidence>
<evidence type="ECO:0000313" key="8">
    <source>
        <dbReference type="Proteomes" id="UP000193862"/>
    </source>
</evidence>
<dbReference type="Gene3D" id="3.40.50.300">
    <property type="entry name" value="P-loop containing nucleotide triphosphate hydrolases"/>
    <property type="match status" value="1"/>
</dbReference>
<organism evidence="7 8">
    <name type="scientific">Aquimixticola soesokkakensis</name>
    <dbReference type="NCBI Taxonomy" id="1519096"/>
    <lineage>
        <taxon>Bacteria</taxon>
        <taxon>Pseudomonadati</taxon>
        <taxon>Pseudomonadota</taxon>
        <taxon>Alphaproteobacteria</taxon>
        <taxon>Rhodobacterales</taxon>
        <taxon>Paracoccaceae</taxon>
        <taxon>Aquimixticola</taxon>
    </lineage>
</organism>
<dbReference type="InterPro" id="IPR017871">
    <property type="entry name" value="ABC_transporter-like_CS"/>
</dbReference>
<accession>A0A1Y5TK17</accession>
<dbReference type="InterPro" id="IPR003593">
    <property type="entry name" value="AAA+_ATPase"/>
</dbReference>
<feature type="domain" description="ABC transporter" evidence="6">
    <location>
        <begin position="8"/>
        <end position="238"/>
    </location>
</feature>
<dbReference type="SUPFAM" id="SSF52540">
    <property type="entry name" value="P-loop containing nucleoside triphosphate hydrolases"/>
    <property type="match status" value="1"/>
</dbReference>
<keyword evidence="5 7" id="KW-0067">ATP-binding</keyword>
<proteinExistence type="inferred from homology"/>
<keyword evidence="2" id="KW-0813">Transport</keyword>
<evidence type="ECO:0000256" key="3">
    <source>
        <dbReference type="ARBA" id="ARBA00022458"/>
    </source>
</evidence>
<evidence type="ECO:0000256" key="4">
    <source>
        <dbReference type="ARBA" id="ARBA00022741"/>
    </source>
</evidence>
<evidence type="ECO:0000256" key="1">
    <source>
        <dbReference type="ARBA" id="ARBA00005417"/>
    </source>
</evidence>
<dbReference type="PROSITE" id="PS00211">
    <property type="entry name" value="ABC_TRANSPORTER_1"/>
    <property type="match status" value="1"/>
</dbReference>
<dbReference type="AlphaFoldDB" id="A0A1Y5TK17"/>
<evidence type="ECO:0000313" key="7">
    <source>
        <dbReference type="EMBL" id="SLN63769.1"/>
    </source>
</evidence>
<keyword evidence="8" id="KW-1185">Reference proteome</keyword>
<dbReference type="GO" id="GO:0005524">
    <property type="term" value="F:ATP binding"/>
    <property type="evidence" value="ECO:0007669"/>
    <property type="project" value="UniProtKB-KW"/>
</dbReference>
<dbReference type="SMART" id="SM00382">
    <property type="entry name" value="AAA"/>
    <property type="match status" value="1"/>
</dbReference>
<reference evidence="7 8" key="1">
    <citation type="submission" date="2017-03" db="EMBL/GenBank/DDBJ databases">
        <authorList>
            <person name="Afonso C.L."/>
            <person name="Miller P.J."/>
            <person name="Scott M.A."/>
            <person name="Spackman E."/>
            <person name="Goraichik I."/>
            <person name="Dimitrov K.M."/>
            <person name="Suarez D.L."/>
            <person name="Swayne D.E."/>
        </authorList>
    </citation>
    <scope>NUCLEOTIDE SEQUENCE [LARGE SCALE GENOMIC DNA]</scope>
    <source>
        <strain evidence="7 8">CECT 8620</strain>
    </source>
</reference>
<dbReference type="GO" id="GO:0016887">
    <property type="term" value="F:ATP hydrolysis activity"/>
    <property type="evidence" value="ECO:0007669"/>
    <property type="project" value="InterPro"/>
</dbReference>
<sequence>MASSCPAISLENIHKSFGGVHALDGLTLDIAAGSFVALLGPNGAGKSTVVDIVSTLTRPDRGRARVAGLDVVAQAKAVRRKLGVVFQTPTIDSRLSVADNLAFHAALHGVARGARAARIAQVLEQSDLAPLRDRIAAGLSGGQKRRVEIARAMIHAPEVLIFDEPTTGLDAAARAAFWQALSRLRAMRAITLVVTTHYLQEVAGADRLCILNKGRMLRDCTPAALARFGQGGVQLLMQPAGPRQRAALLVACPAARAREDGRMSLRLRDRAAAEAVLARHGALLDGYALEAADLETAYLGLFTEDAR</sequence>
<dbReference type="Pfam" id="PF00005">
    <property type="entry name" value="ABC_tran"/>
    <property type="match status" value="1"/>
</dbReference>
<gene>
    <name evidence="7" type="primary">drrA_1</name>
    <name evidence="7" type="ORF">AQS8620_02921</name>
</gene>
<evidence type="ECO:0000256" key="2">
    <source>
        <dbReference type="ARBA" id="ARBA00022448"/>
    </source>
</evidence>
<keyword evidence="4" id="KW-0547">Nucleotide-binding</keyword>
<dbReference type="InterPro" id="IPR027417">
    <property type="entry name" value="P-loop_NTPase"/>
</dbReference>
<dbReference type="Proteomes" id="UP000193862">
    <property type="component" value="Unassembled WGS sequence"/>
</dbReference>
<comment type="similarity">
    <text evidence="1">Belongs to the ABC transporter superfamily.</text>
</comment>
<evidence type="ECO:0000259" key="6">
    <source>
        <dbReference type="PROSITE" id="PS50893"/>
    </source>
</evidence>
<dbReference type="PANTHER" id="PTHR42711:SF5">
    <property type="entry name" value="ABC TRANSPORTER ATP-BINDING PROTEIN NATA"/>
    <property type="match status" value="1"/>
</dbReference>
<dbReference type="PANTHER" id="PTHR42711">
    <property type="entry name" value="ABC TRANSPORTER ATP-BINDING PROTEIN"/>
    <property type="match status" value="1"/>
</dbReference>
<dbReference type="RefSeq" id="WP_085837726.1">
    <property type="nucleotide sequence ID" value="NZ_FWFS01000011.1"/>
</dbReference>
<dbReference type="InterPro" id="IPR003439">
    <property type="entry name" value="ABC_transporter-like_ATP-bd"/>
</dbReference>
<protein>
    <submittedName>
        <fullName evidence="7">Daunorubicin/doxorubicin resistance ATP-binding protein DrrA</fullName>
        <ecNumber evidence="7">3.6.3.-</ecNumber>
    </submittedName>
</protein>
<keyword evidence="7" id="KW-0378">Hydrolase</keyword>
<name>A0A1Y5TK17_9RHOB</name>
<dbReference type="OrthoDB" id="9778547at2"/>
<keyword evidence="3" id="KW-0536">Nodulation</keyword>
<dbReference type="EMBL" id="FWFS01000011">
    <property type="protein sequence ID" value="SLN63769.1"/>
    <property type="molecule type" value="Genomic_DNA"/>
</dbReference>
<dbReference type="EC" id="3.6.3.-" evidence="7"/>